<evidence type="ECO:0000313" key="2">
    <source>
        <dbReference type="EMBL" id="GAI01821.1"/>
    </source>
</evidence>
<dbReference type="InterPro" id="IPR050270">
    <property type="entry name" value="DegV_domain_contain"/>
</dbReference>
<comment type="caution">
    <text evidence="2">The sequence shown here is derived from an EMBL/GenBank/DDBJ whole genome shotgun (WGS) entry which is preliminary data.</text>
</comment>
<dbReference type="SUPFAM" id="SSF82549">
    <property type="entry name" value="DAK1/DegV-like"/>
    <property type="match status" value="1"/>
</dbReference>
<sequence>YIQISNKTYRDGIDLSADRVCYELLHSHEIPKTSMPSPGDFITTYNNLATETNQIISIHLSPEYSGTYGAAKLASGYIGDKCRVEVIDTNSVSIGLALIVMAAARAALEGKNLEQIIDIIHQITPRIHLFGKIDNFVYILKGKRFRMTRGLILLGKVSMALGIKLLGELYDGGKIRSPSYVIGQASALNRLERWAKRFPDTKEIAIAYSTAPEEAEMLAKRLESLISRENIFITKLGCATSTYAGPGTLVMALI</sequence>
<evidence type="ECO:0000256" key="1">
    <source>
        <dbReference type="ARBA" id="ARBA00023121"/>
    </source>
</evidence>
<gene>
    <name evidence="2" type="ORF">S06H3_02534</name>
</gene>
<dbReference type="Gene3D" id="3.40.50.10170">
    <property type="match status" value="1"/>
</dbReference>
<keyword evidence="1" id="KW-0446">Lipid-binding</keyword>
<reference evidence="2" key="1">
    <citation type="journal article" date="2014" name="Front. Microbiol.">
        <title>High frequency of phylogenetically diverse reductive dehalogenase-homologous genes in deep subseafloor sedimentary metagenomes.</title>
        <authorList>
            <person name="Kawai M."/>
            <person name="Futagami T."/>
            <person name="Toyoda A."/>
            <person name="Takaki Y."/>
            <person name="Nishi S."/>
            <person name="Hori S."/>
            <person name="Arai W."/>
            <person name="Tsubouchi T."/>
            <person name="Morono Y."/>
            <person name="Uchiyama I."/>
            <person name="Ito T."/>
            <person name="Fujiyama A."/>
            <person name="Inagaki F."/>
            <person name="Takami H."/>
        </authorList>
    </citation>
    <scope>NUCLEOTIDE SEQUENCE</scope>
    <source>
        <strain evidence="2">Expedition CK06-06</strain>
    </source>
</reference>
<dbReference type="Gene3D" id="3.30.1180.10">
    <property type="match status" value="1"/>
</dbReference>
<evidence type="ECO:0008006" key="3">
    <source>
        <dbReference type="Google" id="ProtNLM"/>
    </source>
</evidence>
<dbReference type="PANTHER" id="PTHR33434">
    <property type="entry name" value="DEGV DOMAIN-CONTAINING PROTEIN DR_1986-RELATED"/>
    <property type="match status" value="1"/>
</dbReference>
<accession>X1L7F7</accession>
<dbReference type="Pfam" id="PF02645">
    <property type="entry name" value="DegV"/>
    <property type="match status" value="1"/>
</dbReference>
<dbReference type="NCBIfam" id="TIGR00762">
    <property type="entry name" value="DegV"/>
    <property type="match status" value="1"/>
</dbReference>
<proteinExistence type="predicted"/>
<dbReference type="EMBL" id="BARV01000751">
    <property type="protein sequence ID" value="GAI01821.1"/>
    <property type="molecule type" value="Genomic_DNA"/>
</dbReference>
<dbReference type="AlphaFoldDB" id="X1L7F7"/>
<dbReference type="PROSITE" id="PS51482">
    <property type="entry name" value="DEGV"/>
    <property type="match status" value="1"/>
</dbReference>
<dbReference type="PANTHER" id="PTHR33434:SF2">
    <property type="entry name" value="FATTY ACID-BINDING PROTEIN TM_1468"/>
    <property type="match status" value="1"/>
</dbReference>
<protein>
    <recommendedName>
        <fullName evidence="3">DegV family protein</fullName>
    </recommendedName>
</protein>
<dbReference type="GO" id="GO:0008289">
    <property type="term" value="F:lipid binding"/>
    <property type="evidence" value="ECO:0007669"/>
    <property type="project" value="UniProtKB-KW"/>
</dbReference>
<dbReference type="InterPro" id="IPR003797">
    <property type="entry name" value="DegV"/>
</dbReference>
<feature type="non-terminal residue" evidence="2">
    <location>
        <position position="1"/>
    </location>
</feature>
<organism evidence="2">
    <name type="scientific">marine sediment metagenome</name>
    <dbReference type="NCBI Taxonomy" id="412755"/>
    <lineage>
        <taxon>unclassified sequences</taxon>
        <taxon>metagenomes</taxon>
        <taxon>ecological metagenomes</taxon>
    </lineage>
</organism>
<dbReference type="InterPro" id="IPR043168">
    <property type="entry name" value="DegV_C"/>
</dbReference>
<name>X1L7F7_9ZZZZ</name>